<name>A0A1D9PSK6_SCLS1</name>
<dbReference type="PANTHER" id="PTHR42749">
    <property type="entry name" value="CELL SHAPE-DETERMINING PROTEIN MREB"/>
    <property type="match status" value="1"/>
</dbReference>
<evidence type="ECO:0000313" key="2">
    <source>
        <dbReference type="Proteomes" id="UP000177798"/>
    </source>
</evidence>
<reference evidence="2" key="1">
    <citation type="journal article" date="2017" name="Genome Biol. Evol.">
        <title>The complete genome sequence of the phytopathogenic fungus Sclerotinia sclerotiorum reveals insights into the genome architecture of broad host range pathogens.</title>
        <authorList>
            <person name="Derbyshire M."/>
            <person name="Denton-Giles M."/>
            <person name="Hegedus D."/>
            <person name="Seifbarghy S."/>
            <person name="Rollins J."/>
            <person name="van Kan J."/>
            <person name="Seidl M.F."/>
            <person name="Faino L."/>
            <person name="Mbengue M."/>
            <person name="Navaud O."/>
            <person name="Raffaele S."/>
            <person name="Hammond-Kosack K."/>
            <person name="Heard S."/>
            <person name="Oliver R."/>
        </authorList>
    </citation>
    <scope>NUCLEOTIDE SEQUENCE [LARGE SCALE GENOMIC DNA]</scope>
    <source>
        <strain evidence="2">ATCC 18683 / 1980 / Ss-1</strain>
    </source>
</reference>
<dbReference type="Proteomes" id="UP000177798">
    <property type="component" value="Chromosome 1"/>
</dbReference>
<protein>
    <submittedName>
        <fullName evidence="1">Uncharacterized protein</fullName>
    </submittedName>
</protein>
<proteinExistence type="predicted"/>
<dbReference type="AlphaFoldDB" id="A0A1D9PSK6"/>
<dbReference type="CDD" id="cd10170">
    <property type="entry name" value="ASKHA_NBD_HSP70"/>
    <property type="match status" value="1"/>
</dbReference>
<sequence>MANQSPPIRPITVGVDFGQTYTVIVWSNQSNTSSTKSIQEWPGLPPDSVETKVPTKLAYSRNPNDRHEPVWGFSCDPDDGYHEVTEVREHFRIYLDQRSLDLARKGGVRNMSETVGEAKDLMTDYLRQIYKHVELCKEVITGTWKEKIEFVFSLPTKWNTLDTVNRFNDAIYAVGFTSQNSDKHSAKLELTEAEAAAVYSATNSEIELDKGDNILIYDADGGKTDLGLVEVADPNPERPALKQVTKVQGFGTGSTMIDQAFELLVQERLDTHSDKELL</sequence>
<gene>
    <name evidence="1" type="ORF">sscle_01g004060</name>
</gene>
<dbReference type="PANTHER" id="PTHR42749:SF1">
    <property type="entry name" value="CELL SHAPE-DETERMINING PROTEIN MREB"/>
    <property type="match status" value="1"/>
</dbReference>
<dbReference type="EMBL" id="CP017814">
    <property type="protein sequence ID" value="APA05636.1"/>
    <property type="molecule type" value="Genomic_DNA"/>
</dbReference>
<accession>A0A1D9PSK6</accession>
<dbReference type="Gene3D" id="3.30.420.40">
    <property type="match status" value="1"/>
</dbReference>
<organism evidence="1 2">
    <name type="scientific">Sclerotinia sclerotiorum (strain ATCC 18683 / 1980 / Ss-1)</name>
    <name type="common">White mold</name>
    <name type="synonym">Whetzelinia sclerotiorum</name>
    <dbReference type="NCBI Taxonomy" id="665079"/>
    <lineage>
        <taxon>Eukaryota</taxon>
        <taxon>Fungi</taxon>
        <taxon>Dikarya</taxon>
        <taxon>Ascomycota</taxon>
        <taxon>Pezizomycotina</taxon>
        <taxon>Leotiomycetes</taxon>
        <taxon>Helotiales</taxon>
        <taxon>Sclerotiniaceae</taxon>
        <taxon>Sclerotinia</taxon>
    </lineage>
</organism>
<dbReference type="VEuPathDB" id="FungiDB:sscle_01g004060"/>
<dbReference type="OrthoDB" id="2394218at2759"/>
<evidence type="ECO:0000313" key="1">
    <source>
        <dbReference type="EMBL" id="APA05636.1"/>
    </source>
</evidence>